<gene>
    <name evidence="2" type="ORF">SAMN06265220_1011053</name>
</gene>
<evidence type="ECO:0000313" key="3">
    <source>
        <dbReference type="Proteomes" id="UP000319267"/>
    </source>
</evidence>
<protein>
    <recommendedName>
        <fullName evidence="4">Phosphate-selective porin O and P</fullName>
    </recommendedName>
</protein>
<dbReference type="Gene3D" id="2.40.160.10">
    <property type="entry name" value="Porin"/>
    <property type="match status" value="1"/>
</dbReference>
<keyword evidence="1" id="KW-0732">Signal</keyword>
<keyword evidence="3" id="KW-1185">Reference proteome</keyword>
<organism evidence="2 3">
    <name type="scientific">Flavobacterium nitrogenifigens</name>
    <dbReference type="NCBI Taxonomy" id="1617283"/>
    <lineage>
        <taxon>Bacteria</taxon>
        <taxon>Pseudomonadati</taxon>
        <taxon>Bacteroidota</taxon>
        <taxon>Flavobacteriia</taxon>
        <taxon>Flavobacteriales</taxon>
        <taxon>Flavobacteriaceae</taxon>
        <taxon>Flavobacterium</taxon>
    </lineage>
</organism>
<dbReference type="RefSeq" id="WP_111378184.1">
    <property type="nucleotide sequence ID" value="NZ_CP043612.1"/>
</dbReference>
<evidence type="ECO:0000256" key="1">
    <source>
        <dbReference type="SAM" id="SignalP"/>
    </source>
</evidence>
<accession>A0A521BJ27</accession>
<dbReference type="OrthoDB" id="5442696at2"/>
<proteinExistence type="predicted"/>
<sequence length="447" mass="50574">MKIKLFLLLLFFSNCYFAIAQEDDELEVKNEMDSEQTSQNQDMSEAMRLKKGYALGDGLTLESASTWLNFTQSLQLLAGVSSTDNFDSYSSEFNIRRARFNFRGTLFNEKVYVRLRINLVGNYQSTTTGSRSYNNTLQDALVEYRPSPNHRINFGVRANYDDSREARIEGESLGFIERSAISTAFDPIFDYGIRYYGIYRFGGNVLKPYVSITTGDGTSALQKNYGGFKYGIRLDYLPFGTFSKGGEYFMDDLVHERVPKLIIGPTFSYNDGISSAKGTNGGRYIYGDAAQNELLPDLLKTGIDYMFKYRGWYSLGEYVYTHAKVPSGIAGEFNTSGKFTPYTGQTPEQIKNTVLSRLNVGSGFNVQAGYCFNSFALSGRYSYIENDPNAANFADMNRYYSCVGTFYFSGHNLKLQTEVGYQEYKDMLKTPDIKGNIYGQIMFTLQL</sequence>
<name>A0A521BJ27_9FLAO</name>
<dbReference type="Proteomes" id="UP000319267">
    <property type="component" value="Unassembled WGS sequence"/>
</dbReference>
<dbReference type="EMBL" id="FXTQ01000001">
    <property type="protein sequence ID" value="SMO47167.1"/>
    <property type="molecule type" value="Genomic_DNA"/>
</dbReference>
<dbReference type="InterPro" id="IPR023614">
    <property type="entry name" value="Porin_dom_sf"/>
</dbReference>
<dbReference type="AlphaFoldDB" id="A0A521BJ27"/>
<evidence type="ECO:0008006" key="4">
    <source>
        <dbReference type="Google" id="ProtNLM"/>
    </source>
</evidence>
<evidence type="ECO:0000313" key="2">
    <source>
        <dbReference type="EMBL" id="SMO47167.1"/>
    </source>
</evidence>
<feature type="signal peptide" evidence="1">
    <location>
        <begin position="1"/>
        <end position="20"/>
    </location>
</feature>
<feature type="chain" id="PRO_5022075734" description="Phosphate-selective porin O and P" evidence="1">
    <location>
        <begin position="21"/>
        <end position="447"/>
    </location>
</feature>
<dbReference type="SUPFAM" id="SSF56935">
    <property type="entry name" value="Porins"/>
    <property type="match status" value="1"/>
</dbReference>
<reference evidence="2 3" key="1">
    <citation type="submission" date="2017-05" db="EMBL/GenBank/DDBJ databases">
        <authorList>
            <person name="Varghese N."/>
            <person name="Submissions S."/>
        </authorList>
    </citation>
    <scope>NUCLEOTIDE SEQUENCE [LARGE SCALE GENOMIC DNA]</scope>
    <source>
        <strain evidence="2 3">DSM 29982</strain>
    </source>
</reference>